<dbReference type="EMBL" id="MIHC01000002">
    <property type="protein sequence ID" value="ODR10483.1"/>
    <property type="molecule type" value="Genomic_DNA"/>
</dbReference>
<dbReference type="PANTHER" id="PTHR48207:SF3">
    <property type="entry name" value="SUCCINATE--HYDROXYMETHYLGLUTARATE COA-TRANSFERASE"/>
    <property type="match status" value="1"/>
</dbReference>
<dbReference type="InterPro" id="IPR003673">
    <property type="entry name" value="CoA-Trfase_fam_III"/>
</dbReference>
<keyword evidence="1 2" id="KW-0808">Transferase</keyword>
<evidence type="ECO:0000313" key="2">
    <source>
        <dbReference type="EMBL" id="ODR10483.1"/>
    </source>
</evidence>
<dbReference type="SUPFAM" id="SSF89796">
    <property type="entry name" value="CoA-transferase family III (CaiB/BaiF)"/>
    <property type="match status" value="1"/>
</dbReference>
<accession>A0A1E3T994</accession>
<dbReference type="AlphaFoldDB" id="A0A1E3T994"/>
<gene>
    <name evidence="2" type="ORF">BHQ21_02020</name>
</gene>
<evidence type="ECO:0000256" key="1">
    <source>
        <dbReference type="ARBA" id="ARBA00022679"/>
    </source>
</evidence>
<sequence>MEADVGKGGGNGLDKGPLDRIRVLELGNYIAAPTAGRLLADFGAEVIKVERPVTGDELRTWRLYSGTTSMLFRTINRNKKSVVIDLSSEYGQARVRELARGCDIVLENFRPGTVERWGIGPAELCAQNPDLIFVRVSAYGQTGPRRHEPGFAALAEAMAGLRALTGEPDRPPARTGVSIGDSIAGIYAAFGALVAVHRRQKDRVAGRLTSIADRTVDVALTEAVFSVMESLVPEYDAYQVTRTRTGGRMEGIAPSNAYRCADDRWLVIAGNGDGIYRRLMNVIGRPDLAESPRLANNAQRWQARDELDEAISAWTATRTAREALSALGAAAVPAGPINTAADIKADEQFRARGMIQHLPVSTGTEVLPAVAFPGIVPRIGDHAAAIRSLGPDLGEHTEEILGALPPDIRTLDIKEAVR</sequence>
<dbReference type="InterPro" id="IPR050483">
    <property type="entry name" value="CoA-transferase_III_domain"/>
</dbReference>
<dbReference type="Proteomes" id="UP000094224">
    <property type="component" value="Unassembled WGS sequence"/>
</dbReference>
<evidence type="ECO:0000313" key="3">
    <source>
        <dbReference type="Proteomes" id="UP000094224"/>
    </source>
</evidence>
<organism evidence="2 3">
    <name type="scientific">Mycobacterium sherrisii</name>
    <dbReference type="NCBI Taxonomy" id="243061"/>
    <lineage>
        <taxon>Bacteria</taxon>
        <taxon>Bacillati</taxon>
        <taxon>Actinomycetota</taxon>
        <taxon>Actinomycetes</taxon>
        <taxon>Mycobacteriales</taxon>
        <taxon>Mycobacteriaceae</taxon>
        <taxon>Mycobacterium</taxon>
        <taxon>Mycobacterium simiae complex</taxon>
    </lineage>
</organism>
<keyword evidence="3" id="KW-1185">Reference proteome</keyword>
<dbReference type="GO" id="GO:0008410">
    <property type="term" value="F:CoA-transferase activity"/>
    <property type="evidence" value="ECO:0007669"/>
    <property type="project" value="TreeGrafter"/>
</dbReference>
<protein>
    <submittedName>
        <fullName evidence="2">Formyl-CoA transferase</fullName>
    </submittedName>
</protein>
<dbReference type="STRING" id="243061.AWC25_02275"/>
<proteinExistence type="predicted"/>
<name>A0A1E3T994_9MYCO</name>
<dbReference type="Gene3D" id="3.30.1540.10">
    <property type="entry name" value="formyl-coa transferase, domain 3"/>
    <property type="match status" value="1"/>
</dbReference>
<dbReference type="PANTHER" id="PTHR48207">
    <property type="entry name" value="SUCCINATE--HYDROXYMETHYLGLUTARATE COA-TRANSFERASE"/>
    <property type="match status" value="1"/>
</dbReference>
<reference evidence="3" key="1">
    <citation type="submission" date="2016-09" db="EMBL/GenBank/DDBJ databases">
        <authorList>
            <person name="Greninger A.L."/>
            <person name="Jerome K.R."/>
            <person name="Mcnair B."/>
            <person name="Wallis C."/>
            <person name="Fang F."/>
        </authorList>
    </citation>
    <scope>NUCLEOTIDE SEQUENCE [LARGE SCALE GENOMIC DNA]</scope>
    <source>
        <strain evidence="3">BC1_M4</strain>
    </source>
</reference>
<comment type="caution">
    <text evidence="2">The sequence shown here is derived from an EMBL/GenBank/DDBJ whole genome shotgun (WGS) entry which is preliminary data.</text>
</comment>
<dbReference type="InterPro" id="IPR044855">
    <property type="entry name" value="CoA-Trfase_III_dom3_sf"/>
</dbReference>
<dbReference type="Pfam" id="PF02515">
    <property type="entry name" value="CoA_transf_3"/>
    <property type="match status" value="1"/>
</dbReference>
<dbReference type="Gene3D" id="3.40.50.10540">
    <property type="entry name" value="Crotonobetainyl-coa:carnitine coa-transferase, domain 1"/>
    <property type="match status" value="1"/>
</dbReference>
<dbReference type="InterPro" id="IPR023606">
    <property type="entry name" value="CoA-Trfase_III_dom_1_sf"/>
</dbReference>